<feature type="compositionally biased region" description="Low complexity" evidence="1">
    <location>
        <begin position="121"/>
        <end position="136"/>
    </location>
</feature>
<dbReference type="InterPro" id="IPR053033">
    <property type="entry name" value="Androglobin-like"/>
</dbReference>
<dbReference type="PANTHER" id="PTHR46298:SF1">
    <property type="entry name" value="ANDROGLOBIN"/>
    <property type="match status" value="1"/>
</dbReference>
<dbReference type="OrthoDB" id="167576at2759"/>
<accession>A0A4P9WAC4</accession>
<dbReference type="AlphaFoldDB" id="A0A4P9WAC4"/>
<gene>
    <name evidence="2" type="ORF">BDK51DRAFT_27801</name>
</gene>
<feature type="compositionally biased region" description="Gly residues" evidence="1">
    <location>
        <begin position="26"/>
        <end position="49"/>
    </location>
</feature>
<keyword evidence="3" id="KW-1185">Reference proteome</keyword>
<evidence type="ECO:0000313" key="2">
    <source>
        <dbReference type="EMBL" id="RKO89162.1"/>
    </source>
</evidence>
<evidence type="ECO:0000256" key="1">
    <source>
        <dbReference type="SAM" id="MobiDB-lite"/>
    </source>
</evidence>
<protein>
    <submittedName>
        <fullName evidence="2">Uncharacterized protein</fullName>
    </submittedName>
</protein>
<reference evidence="3" key="1">
    <citation type="journal article" date="2018" name="Nat. Microbiol.">
        <title>Leveraging single-cell genomics to expand the fungal tree of life.</title>
        <authorList>
            <person name="Ahrendt S.R."/>
            <person name="Quandt C.A."/>
            <person name="Ciobanu D."/>
            <person name="Clum A."/>
            <person name="Salamov A."/>
            <person name="Andreopoulos B."/>
            <person name="Cheng J.F."/>
            <person name="Woyke T."/>
            <person name="Pelin A."/>
            <person name="Henrissat B."/>
            <person name="Reynolds N.K."/>
            <person name="Benny G.L."/>
            <person name="Smith M.E."/>
            <person name="James T.Y."/>
            <person name="Grigoriev I.V."/>
        </authorList>
    </citation>
    <scope>NUCLEOTIDE SEQUENCE [LARGE SCALE GENOMIC DNA]</scope>
</reference>
<dbReference type="Proteomes" id="UP000269721">
    <property type="component" value="Unassembled WGS sequence"/>
</dbReference>
<evidence type="ECO:0000313" key="3">
    <source>
        <dbReference type="Proteomes" id="UP000269721"/>
    </source>
</evidence>
<dbReference type="EMBL" id="KZ996249">
    <property type="protein sequence ID" value="RKO89162.1"/>
    <property type="molecule type" value="Genomic_DNA"/>
</dbReference>
<feature type="region of interest" description="Disordered" evidence="1">
    <location>
        <begin position="26"/>
        <end position="61"/>
    </location>
</feature>
<proteinExistence type="predicted"/>
<dbReference type="PANTHER" id="PTHR46298">
    <property type="entry name" value="ANDROGLOBIN"/>
    <property type="match status" value="1"/>
</dbReference>
<sequence length="339" mass="35360">LRELYLLDAALDDVFVFLGGGGGGSGGGAAGGNGSAASNGGGGGGGGGGGDDRPVSNEPSWKLRIVSTDTASLSVARDTEKEDRYRAIKDSWEAAQPGRAARGREARDGYLKLVESGAGRSAPASAVAGTSSSSSSGPKPMTAGAPTARSSVFSPDSARPSVSRGVFTPAAATDENVGRTTSRASTVQLSTPGAAGARGLLHTAPAVGVPRVLTAEEIEARALERERRMAEHERVHDSVRRARAEDRERRFAIKQHQADRVEEKNREVDGWKEVDTGRRDLYRMRVMREIEEAQARALRAAMEAAARAAETAAELGAAEEAAAAAAVADRMKKKVGKVR</sequence>
<feature type="non-terminal residue" evidence="2">
    <location>
        <position position="1"/>
    </location>
</feature>
<name>A0A4P9WAC4_9FUNG</name>
<feature type="region of interest" description="Disordered" evidence="1">
    <location>
        <begin position="117"/>
        <end position="186"/>
    </location>
</feature>
<organism evidence="2 3">
    <name type="scientific">Blyttiomyces helicus</name>
    <dbReference type="NCBI Taxonomy" id="388810"/>
    <lineage>
        <taxon>Eukaryota</taxon>
        <taxon>Fungi</taxon>
        <taxon>Fungi incertae sedis</taxon>
        <taxon>Chytridiomycota</taxon>
        <taxon>Chytridiomycota incertae sedis</taxon>
        <taxon>Chytridiomycetes</taxon>
        <taxon>Chytridiomycetes incertae sedis</taxon>
        <taxon>Blyttiomyces</taxon>
    </lineage>
</organism>